<name>A0A2K2FQY2_9CLOT</name>
<dbReference type="GO" id="GO:0006799">
    <property type="term" value="P:polyphosphate biosynthetic process"/>
    <property type="evidence" value="ECO:0007669"/>
    <property type="project" value="UniProtKB-ARBA"/>
</dbReference>
<reference evidence="2 3" key="1">
    <citation type="submission" date="2017-06" db="EMBL/GenBank/DDBJ databases">
        <title>Investigating the central metabolism of Clostridium thermosuccinogenes.</title>
        <authorList>
            <person name="Koendjbiharie J.G."/>
            <person name="van Kranenburg R."/>
        </authorList>
    </citation>
    <scope>NUCLEOTIDE SEQUENCE [LARGE SCALE GENOMIC DNA]</scope>
    <source>
        <strain evidence="2 3">DSM 5806</strain>
    </source>
</reference>
<proteinExistence type="predicted"/>
<organism evidence="2 3">
    <name type="scientific">Clostridium thermosuccinogenes</name>
    <dbReference type="NCBI Taxonomy" id="84032"/>
    <lineage>
        <taxon>Bacteria</taxon>
        <taxon>Bacillati</taxon>
        <taxon>Bacillota</taxon>
        <taxon>Clostridia</taxon>
        <taxon>Eubacteriales</taxon>
        <taxon>Clostridiaceae</taxon>
        <taxon>Clostridium</taxon>
    </lineage>
</organism>
<dbReference type="Proteomes" id="UP000236151">
    <property type="component" value="Unassembled WGS sequence"/>
</dbReference>
<keyword evidence="3" id="KW-1185">Reference proteome</keyword>
<dbReference type="RefSeq" id="WP_103080047.1">
    <property type="nucleotide sequence ID" value="NZ_CP021850.1"/>
</dbReference>
<dbReference type="InterPro" id="IPR018966">
    <property type="entry name" value="VTC_domain"/>
</dbReference>
<dbReference type="Pfam" id="PF09359">
    <property type="entry name" value="VTC"/>
    <property type="match status" value="1"/>
</dbReference>
<sequence>MKEQKFRHEIKHYINYFDYLELVSRLKYLTKYDENASPDGSYKVRSLYFDNLYDKALREKVDGVQDREKFRIRYYNDDTSFIRLEKKSKRSGLCLKQSTVISKEQCQMLLNGNLKFLKESSNPLFLELYVKMHTQLLRPKSIVDYTRCAFEYPAGNVRLTIDKDILTSSNVAQFLNPQLPCRKVSKIIIFEVKYDDFLPRVIADAIQVNSRQATAFSKYAVCRAL</sequence>
<comment type="caution">
    <text evidence="2">The sequence shown here is derived from an EMBL/GenBank/DDBJ whole genome shotgun (WGS) entry which is preliminary data.</text>
</comment>
<dbReference type="AlphaFoldDB" id="A0A2K2FQY2"/>
<dbReference type="EMBL" id="NIOJ01000003">
    <property type="protein sequence ID" value="PNU01189.1"/>
    <property type="molecule type" value="Genomic_DNA"/>
</dbReference>
<evidence type="ECO:0000259" key="1">
    <source>
        <dbReference type="Pfam" id="PF09359"/>
    </source>
</evidence>
<feature type="domain" description="VTC" evidence="1">
    <location>
        <begin position="6"/>
        <end position="224"/>
    </location>
</feature>
<gene>
    <name evidence="2" type="ORF">CDQ84_02045</name>
</gene>
<dbReference type="OrthoDB" id="9784042at2"/>
<dbReference type="InterPro" id="IPR042267">
    <property type="entry name" value="VTC_sf"/>
</dbReference>
<accession>A0A2K2FQY2</accession>
<dbReference type="CDD" id="cd07750">
    <property type="entry name" value="PolyPPase_VTC_like"/>
    <property type="match status" value="1"/>
</dbReference>
<dbReference type="KEGG" id="cthd:CDO33_10965"/>
<protein>
    <submittedName>
        <fullName evidence="2">Molecular chaperone</fullName>
    </submittedName>
</protein>
<dbReference type="Gene3D" id="3.20.100.30">
    <property type="entry name" value="VTC, catalytic tunnel domain"/>
    <property type="match status" value="1"/>
</dbReference>
<evidence type="ECO:0000313" key="2">
    <source>
        <dbReference type="EMBL" id="PNU01189.1"/>
    </source>
</evidence>
<evidence type="ECO:0000313" key="3">
    <source>
        <dbReference type="Proteomes" id="UP000236151"/>
    </source>
</evidence>